<dbReference type="OrthoDB" id="3269956at2759"/>
<sequence length="218" mass="23921">MPPGPAYNWFCVVYSALNILSHAAKYQAAHMAPRADAGVVAGAMHQQRRRRAVTDLEESDQELSNAVKQYDSLENVMNIPEDAPACGISESRVLGTRAEPSNALDEARPDPDVVLIADVRNINSKKDYSTVSEVPPELIALDDTKETYNTLPRNLQSSKVPSSRIGRLFHYGGKCPISFLRCTLLTFEGKVLPPPSDMELPLNFYGAQAVPPTRNLPS</sequence>
<keyword evidence="2" id="KW-1185">Reference proteome</keyword>
<proteinExistence type="predicted"/>
<dbReference type="EMBL" id="KN818242">
    <property type="protein sequence ID" value="KIL65392.1"/>
    <property type="molecule type" value="Genomic_DNA"/>
</dbReference>
<protein>
    <submittedName>
        <fullName evidence="1">Uncharacterized protein</fullName>
    </submittedName>
</protein>
<reference evidence="1 2" key="1">
    <citation type="submission" date="2014-04" db="EMBL/GenBank/DDBJ databases">
        <title>Evolutionary Origins and Diversification of the Mycorrhizal Mutualists.</title>
        <authorList>
            <consortium name="DOE Joint Genome Institute"/>
            <consortium name="Mycorrhizal Genomics Consortium"/>
            <person name="Kohler A."/>
            <person name="Kuo A."/>
            <person name="Nagy L.G."/>
            <person name="Floudas D."/>
            <person name="Copeland A."/>
            <person name="Barry K.W."/>
            <person name="Cichocki N."/>
            <person name="Veneault-Fourrey C."/>
            <person name="LaButti K."/>
            <person name="Lindquist E.A."/>
            <person name="Lipzen A."/>
            <person name="Lundell T."/>
            <person name="Morin E."/>
            <person name="Murat C."/>
            <person name="Riley R."/>
            <person name="Ohm R."/>
            <person name="Sun H."/>
            <person name="Tunlid A."/>
            <person name="Henrissat B."/>
            <person name="Grigoriev I.V."/>
            <person name="Hibbett D.S."/>
            <person name="Martin F."/>
        </authorList>
    </citation>
    <scope>NUCLEOTIDE SEQUENCE [LARGE SCALE GENOMIC DNA]</scope>
    <source>
        <strain evidence="1 2">Koide BX008</strain>
    </source>
</reference>
<dbReference type="AlphaFoldDB" id="A0A0C2WUD7"/>
<dbReference type="InParanoid" id="A0A0C2WUD7"/>
<dbReference type="STRING" id="946122.A0A0C2WUD7"/>
<organism evidence="1 2">
    <name type="scientific">Amanita muscaria (strain Koide BX008)</name>
    <dbReference type="NCBI Taxonomy" id="946122"/>
    <lineage>
        <taxon>Eukaryota</taxon>
        <taxon>Fungi</taxon>
        <taxon>Dikarya</taxon>
        <taxon>Basidiomycota</taxon>
        <taxon>Agaricomycotina</taxon>
        <taxon>Agaricomycetes</taxon>
        <taxon>Agaricomycetidae</taxon>
        <taxon>Agaricales</taxon>
        <taxon>Pluteineae</taxon>
        <taxon>Amanitaceae</taxon>
        <taxon>Amanita</taxon>
    </lineage>
</organism>
<gene>
    <name evidence="1" type="ORF">M378DRAFT_526996</name>
</gene>
<dbReference type="Proteomes" id="UP000054549">
    <property type="component" value="Unassembled WGS sequence"/>
</dbReference>
<evidence type="ECO:0000313" key="2">
    <source>
        <dbReference type="Proteomes" id="UP000054549"/>
    </source>
</evidence>
<dbReference type="HOGENOM" id="CLU_1266595_0_0_1"/>
<name>A0A0C2WUD7_AMAMK</name>
<accession>A0A0C2WUD7</accession>
<evidence type="ECO:0000313" key="1">
    <source>
        <dbReference type="EMBL" id="KIL65392.1"/>
    </source>
</evidence>